<dbReference type="Proteomes" id="UP000887574">
    <property type="component" value="Unplaced"/>
</dbReference>
<accession>A0A915EEY8</accession>
<proteinExistence type="predicted"/>
<name>A0A915EEY8_9BILA</name>
<protein>
    <submittedName>
        <fullName evidence="2">Uncharacterized protein</fullName>
    </submittedName>
</protein>
<dbReference type="Pfam" id="PF04870">
    <property type="entry name" value="Moulting_cycle"/>
    <property type="match status" value="1"/>
</dbReference>
<evidence type="ECO:0000313" key="2">
    <source>
        <dbReference type="WBParaSite" id="jg5641"/>
    </source>
</evidence>
<sequence length="114" mass="12891">MFPLYADKSSNAILSVPEILESTGMSASDKTAMLELVMEASEDAFEIIKEKSSLSGLIDDINGISDLIASKFTNIKQSMNGRQRRDMQRRKYTFMTKQQLEMIYGQEGIFFSCQ</sequence>
<reference evidence="2" key="1">
    <citation type="submission" date="2022-11" db="UniProtKB">
        <authorList>
            <consortium name="WormBaseParasite"/>
        </authorList>
    </citation>
    <scope>IDENTIFICATION</scope>
</reference>
<dbReference type="WBParaSite" id="jg5641">
    <property type="protein sequence ID" value="jg5641"/>
    <property type="gene ID" value="jg5641"/>
</dbReference>
<evidence type="ECO:0000313" key="1">
    <source>
        <dbReference type="Proteomes" id="UP000887574"/>
    </source>
</evidence>
<keyword evidence="1" id="KW-1185">Reference proteome</keyword>
<organism evidence="1 2">
    <name type="scientific">Ditylenchus dipsaci</name>
    <dbReference type="NCBI Taxonomy" id="166011"/>
    <lineage>
        <taxon>Eukaryota</taxon>
        <taxon>Metazoa</taxon>
        <taxon>Ecdysozoa</taxon>
        <taxon>Nematoda</taxon>
        <taxon>Chromadorea</taxon>
        <taxon>Rhabditida</taxon>
        <taxon>Tylenchina</taxon>
        <taxon>Tylenchomorpha</taxon>
        <taxon>Sphaerularioidea</taxon>
        <taxon>Anguinidae</taxon>
        <taxon>Anguininae</taxon>
        <taxon>Ditylenchus</taxon>
    </lineage>
</organism>
<dbReference type="AlphaFoldDB" id="A0A915EEY8"/>
<dbReference type="InterPro" id="IPR006954">
    <property type="entry name" value="Mlt-10-like"/>
</dbReference>